<dbReference type="PANTHER" id="PTHR46091:SF3">
    <property type="entry name" value="AMINE OXIDASE DOMAIN-CONTAINING PROTEIN"/>
    <property type="match status" value="1"/>
</dbReference>
<dbReference type="Proteomes" id="UP000488936">
    <property type="component" value="Unassembled WGS sequence"/>
</dbReference>
<accession>A0A7K1GKV7</accession>
<keyword evidence="5" id="KW-0520">NAD</keyword>
<keyword evidence="2" id="KW-0732">Signal</keyword>
<organism evidence="6 7">
    <name type="scientific">Myroides pelagicus</name>
    <dbReference type="NCBI Taxonomy" id="270914"/>
    <lineage>
        <taxon>Bacteria</taxon>
        <taxon>Pseudomonadati</taxon>
        <taxon>Bacteroidota</taxon>
        <taxon>Flavobacteriia</taxon>
        <taxon>Flavobacteriales</taxon>
        <taxon>Flavobacteriaceae</taxon>
        <taxon>Myroides</taxon>
    </lineage>
</organism>
<dbReference type="InterPro" id="IPR052206">
    <property type="entry name" value="Retinol_saturase"/>
</dbReference>
<proteinExistence type="predicted"/>
<gene>
    <name evidence="6" type="ORF">GJV77_05815</name>
</gene>
<dbReference type="EMBL" id="WMJY01000009">
    <property type="protein sequence ID" value="MTH29438.1"/>
    <property type="molecule type" value="Genomic_DNA"/>
</dbReference>
<evidence type="ECO:0000313" key="6">
    <source>
        <dbReference type="EMBL" id="MTH29438.1"/>
    </source>
</evidence>
<dbReference type="InterPro" id="IPR036188">
    <property type="entry name" value="FAD/NAD-bd_sf"/>
</dbReference>
<evidence type="ECO:0000256" key="5">
    <source>
        <dbReference type="ARBA" id="ARBA00023027"/>
    </source>
</evidence>
<keyword evidence="7" id="KW-1185">Reference proteome</keyword>
<evidence type="ECO:0000256" key="2">
    <source>
        <dbReference type="ARBA" id="ARBA00022729"/>
    </source>
</evidence>
<reference evidence="6 7" key="1">
    <citation type="journal article" date="2006" name="Int. J. Syst. Evol. Microbiol.">
        <title>Myroides pelagicus sp. nov., isolated from seawater in Thailand.</title>
        <authorList>
            <person name="Yoon J."/>
            <person name="Maneerat S."/>
            <person name="Kawai F."/>
            <person name="Yokota A."/>
        </authorList>
    </citation>
    <scope>NUCLEOTIDE SEQUENCE [LARGE SCALE GENOMIC DNA]</scope>
    <source>
        <strain evidence="6 7">SM1T</strain>
    </source>
</reference>
<comment type="caution">
    <text evidence="6">The sequence shown here is derived from an EMBL/GenBank/DDBJ whole genome shotgun (WGS) entry which is preliminary data.</text>
</comment>
<dbReference type="PRINTS" id="PR00411">
    <property type="entry name" value="PNDRDTASEI"/>
</dbReference>
<evidence type="ECO:0000256" key="3">
    <source>
        <dbReference type="ARBA" id="ARBA00022827"/>
    </source>
</evidence>
<dbReference type="OrthoDB" id="9789960at2"/>
<dbReference type="SUPFAM" id="SSF51905">
    <property type="entry name" value="FAD/NAD(P)-binding domain"/>
    <property type="match status" value="1"/>
</dbReference>
<sequence length="512" mass="58746">MEKKYDVVVIGSGLGGLASAVILAKEGKKVCVLEKNEQYGGNLQTFSRDKSVFDTGVHYIGGLGKGENLHKYFSYLEIMDRLNLQRLDNDGYDKISFEEDKIEFPHAQGYENFIKQLLVHFPDEEQALRKYCDRVNDICHRFPMYNLEDGKGYDDNIVAIKLSDFLDEITTNEKLKAVLIGSNFLYVADKEKTPLYVHALTINSYIQSAWRCVHGGSQISRALIKVLKKYGGEIYKHKEIVGFTFKDQQLASCYTAEGEHYYGSQFVSNINLKHTIRMVGTDSFSKPFVKRIMSLEEVPSVFSLYIVFKKDSYPYQNSNIYHYDTINDVWDTHKKSVGRWPNLLVASMNCTSPNQKWADSMTVMTYMEYDELKQWQDSYNVSTIKKLRSRGESYETFKQEKEQLLLDKLEKKYPGILQAIQSVHASTPLTYRDFIGSEGGNMYGFVKDANSPMKTFISPRSKIGNLFFSGQNVRMHGVMGVTIGAFVTCLEMVDKNTLMTKLKKYKNDEELE</sequence>
<dbReference type="RefSeq" id="WP_155035435.1">
    <property type="nucleotide sequence ID" value="NZ_JAYMMG010000005.1"/>
</dbReference>
<dbReference type="PANTHER" id="PTHR46091">
    <property type="entry name" value="BLR7054 PROTEIN"/>
    <property type="match status" value="1"/>
</dbReference>
<keyword evidence="1" id="KW-0285">Flavoprotein</keyword>
<evidence type="ECO:0000313" key="7">
    <source>
        <dbReference type="Proteomes" id="UP000488936"/>
    </source>
</evidence>
<dbReference type="Pfam" id="PF13450">
    <property type="entry name" value="NAD_binding_8"/>
    <property type="match status" value="1"/>
</dbReference>
<evidence type="ECO:0000256" key="4">
    <source>
        <dbReference type="ARBA" id="ARBA00022857"/>
    </source>
</evidence>
<evidence type="ECO:0000256" key="1">
    <source>
        <dbReference type="ARBA" id="ARBA00022630"/>
    </source>
</evidence>
<protein>
    <submittedName>
        <fullName evidence="6">NAD(P)-binding protein</fullName>
    </submittedName>
</protein>
<keyword evidence="4" id="KW-0521">NADP</keyword>
<name>A0A7K1GKV7_9FLAO</name>
<dbReference type="AlphaFoldDB" id="A0A7K1GKV7"/>
<keyword evidence="3" id="KW-0274">FAD</keyword>
<dbReference type="Gene3D" id="3.50.50.60">
    <property type="entry name" value="FAD/NAD(P)-binding domain"/>
    <property type="match status" value="2"/>
</dbReference>